<reference evidence="2" key="1">
    <citation type="journal article" date="2017" name="Genome Biol.">
        <title>Comparative genomics reveals high biological diversity and specific adaptations in the industrially and medically important fungal genus Aspergillus.</title>
        <authorList>
            <person name="de Vries R.P."/>
            <person name="Riley R."/>
            <person name="Wiebenga A."/>
            <person name="Aguilar-Osorio G."/>
            <person name="Amillis S."/>
            <person name="Uchima C.A."/>
            <person name="Anderluh G."/>
            <person name="Asadollahi M."/>
            <person name="Askin M."/>
            <person name="Barry K."/>
            <person name="Battaglia E."/>
            <person name="Bayram O."/>
            <person name="Benocci T."/>
            <person name="Braus-Stromeyer S.A."/>
            <person name="Caldana C."/>
            <person name="Canovas D."/>
            <person name="Cerqueira G.C."/>
            <person name="Chen F."/>
            <person name="Chen W."/>
            <person name="Choi C."/>
            <person name="Clum A."/>
            <person name="Dos Santos R.A."/>
            <person name="Damasio A.R."/>
            <person name="Diallinas G."/>
            <person name="Emri T."/>
            <person name="Fekete E."/>
            <person name="Flipphi M."/>
            <person name="Freyberg S."/>
            <person name="Gallo A."/>
            <person name="Gournas C."/>
            <person name="Habgood R."/>
            <person name="Hainaut M."/>
            <person name="Harispe M.L."/>
            <person name="Henrissat B."/>
            <person name="Hilden K.S."/>
            <person name="Hope R."/>
            <person name="Hossain A."/>
            <person name="Karabika E."/>
            <person name="Karaffa L."/>
            <person name="Karanyi Z."/>
            <person name="Krasevec N."/>
            <person name="Kuo A."/>
            <person name="Kusch H."/>
            <person name="LaButti K."/>
            <person name="Lagendijk E.L."/>
            <person name="Lapidus A."/>
            <person name="Levasseur A."/>
            <person name="Lindquist E."/>
            <person name="Lipzen A."/>
            <person name="Logrieco A.F."/>
            <person name="MacCabe A."/>
            <person name="Maekelae M.R."/>
            <person name="Malavazi I."/>
            <person name="Melin P."/>
            <person name="Meyer V."/>
            <person name="Mielnichuk N."/>
            <person name="Miskei M."/>
            <person name="Molnar A.P."/>
            <person name="Mule G."/>
            <person name="Ngan C.Y."/>
            <person name="Orejas M."/>
            <person name="Orosz E."/>
            <person name="Ouedraogo J.P."/>
            <person name="Overkamp K.M."/>
            <person name="Park H.-S."/>
            <person name="Perrone G."/>
            <person name="Piumi F."/>
            <person name="Punt P.J."/>
            <person name="Ram A.F."/>
            <person name="Ramon A."/>
            <person name="Rauscher S."/>
            <person name="Record E."/>
            <person name="Riano-Pachon D.M."/>
            <person name="Robert V."/>
            <person name="Roehrig J."/>
            <person name="Ruller R."/>
            <person name="Salamov A."/>
            <person name="Salih N.S."/>
            <person name="Samson R.A."/>
            <person name="Sandor E."/>
            <person name="Sanguinetti M."/>
            <person name="Schuetze T."/>
            <person name="Sepcic K."/>
            <person name="Shelest E."/>
            <person name="Sherlock G."/>
            <person name="Sophianopoulou V."/>
            <person name="Squina F.M."/>
            <person name="Sun H."/>
            <person name="Susca A."/>
            <person name="Todd R.B."/>
            <person name="Tsang A."/>
            <person name="Unkles S.E."/>
            <person name="van de Wiele N."/>
            <person name="van Rossen-Uffink D."/>
            <person name="Oliveira J.V."/>
            <person name="Vesth T.C."/>
            <person name="Visser J."/>
            <person name="Yu J.-H."/>
            <person name="Zhou M."/>
            <person name="Andersen M.R."/>
            <person name="Archer D.B."/>
            <person name="Baker S.E."/>
            <person name="Benoit I."/>
            <person name="Brakhage A.A."/>
            <person name="Braus G.H."/>
            <person name="Fischer R."/>
            <person name="Frisvad J.C."/>
            <person name="Goldman G.H."/>
            <person name="Houbraken J."/>
            <person name="Oakley B."/>
            <person name="Pocsi I."/>
            <person name="Scazzocchio C."/>
            <person name="Seiboth B."/>
            <person name="vanKuyk P.A."/>
            <person name="Wortman J."/>
            <person name="Dyer P.S."/>
            <person name="Grigoriev I.V."/>
        </authorList>
    </citation>
    <scope>NUCLEOTIDE SEQUENCE [LARGE SCALE GENOMIC DNA]</scope>
    <source>
        <strain evidence="2">ITEM 5010</strain>
    </source>
</reference>
<keyword evidence="2" id="KW-1185">Reference proteome</keyword>
<gene>
    <name evidence="1" type="ORF">ASPCADRAFT_204645</name>
</gene>
<accession>A0A1R3RWW7</accession>
<name>A0A1R3RWW7_ASPC5</name>
<dbReference type="EMBL" id="KV907495">
    <property type="protein sequence ID" value="OOF98947.1"/>
    <property type="molecule type" value="Genomic_DNA"/>
</dbReference>
<evidence type="ECO:0000313" key="1">
    <source>
        <dbReference type="EMBL" id="OOF98947.1"/>
    </source>
</evidence>
<evidence type="ECO:0000313" key="2">
    <source>
        <dbReference type="Proteomes" id="UP000188318"/>
    </source>
</evidence>
<protein>
    <submittedName>
        <fullName evidence="1">Uncharacterized protein</fullName>
    </submittedName>
</protein>
<organism evidence="1 2">
    <name type="scientific">Aspergillus carbonarius (strain ITEM 5010)</name>
    <dbReference type="NCBI Taxonomy" id="602072"/>
    <lineage>
        <taxon>Eukaryota</taxon>
        <taxon>Fungi</taxon>
        <taxon>Dikarya</taxon>
        <taxon>Ascomycota</taxon>
        <taxon>Pezizomycotina</taxon>
        <taxon>Eurotiomycetes</taxon>
        <taxon>Eurotiomycetidae</taxon>
        <taxon>Eurotiales</taxon>
        <taxon>Aspergillaceae</taxon>
        <taxon>Aspergillus</taxon>
        <taxon>Aspergillus subgen. Circumdati</taxon>
    </lineage>
</organism>
<proteinExistence type="predicted"/>
<dbReference type="AlphaFoldDB" id="A0A1R3RWW7"/>
<sequence>MFWGFSGWCNFDSSTARIRITEIHGKMAGPILEGCSRGRMKATLGLVPVTTCGVDLSLNLQAGRTIQTHQSVRSHHTSAG</sequence>
<dbReference type="Proteomes" id="UP000188318">
    <property type="component" value="Unassembled WGS sequence"/>
</dbReference>
<dbReference type="VEuPathDB" id="FungiDB:ASPCADRAFT_204645"/>